<reference evidence="7 10" key="3">
    <citation type="submission" date="2019-12" db="EMBL/GenBank/DDBJ databases">
        <title>Draft Genome Sequences of Six Type Strains of the Genus Massilia.</title>
        <authorList>
            <person name="Miess H."/>
            <person name="Frediansyah A."/>
            <person name="Goeker M."/>
            <person name="Gross H."/>
        </authorList>
    </citation>
    <scope>NUCLEOTIDE SEQUENCE [LARGE SCALE GENOMIC DNA]</scope>
    <source>
        <strain evidence="7 10">DSM 26639</strain>
    </source>
</reference>
<dbReference type="EMBL" id="CP046904">
    <property type="protein sequence ID" value="QGZ39474.1"/>
    <property type="molecule type" value="Genomic_DNA"/>
</dbReference>
<evidence type="ECO:0000313" key="8">
    <source>
        <dbReference type="EMBL" id="TWI48358.1"/>
    </source>
</evidence>
<evidence type="ECO:0000256" key="4">
    <source>
        <dbReference type="PROSITE-ProRule" id="PRU00284"/>
    </source>
</evidence>
<keyword evidence="5" id="KW-0472">Membrane</keyword>
<dbReference type="PROSITE" id="PS50111">
    <property type="entry name" value="CHEMOTAXIS_TRANSDUC_2"/>
    <property type="match status" value="1"/>
</dbReference>
<feature type="domain" description="Methyl-accepting transducer" evidence="6">
    <location>
        <begin position="270"/>
        <end position="499"/>
    </location>
</feature>
<dbReference type="InterPro" id="IPR051310">
    <property type="entry name" value="MCP_chemotaxis"/>
</dbReference>
<evidence type="ECO:0000256" key="2">
    <source>
        <dbReference type="ARBA" id="ARBA00022481"/>
    </source>
</evidence>
<keyword evidence="4" id="KW-0807">Transducer</keyword>
<dbReference type="PRINTS" id="PR00260">
    <property type="entry name" value="CHEMTRNSDUCR"/>
</dbReference>
<protein>
    <submittedName>
        <fullName evidence="7 8">Chemotaxis protein</fullName>
    </submittedName>
</protein>
<dbReference type="InterPro" id="IPR004090">
    <property type="entry name" value="Chemotax_Me-accpt_rcpt"/>
</dbReference>
<dbReference type="OrthoDB" id="8555762at2"/>
<organism evidence="8 9">
    <name type="scientific">Pseudoduganella flava</name>
    <dbReference type="NCBI Taxonomy" id="871742"/>
    <lineage>
        <taxon>Bacteria</taxon>
        <taxon>Pseudomonadati</taxon>
        <taxon>Pseudomonadota</taxon>
        <taxon>Betaproteobacteria</taxon>
        <taxon>Burkholderiales</taxon>
        <taxon>Oxalobacteraceae</taxon>
        <taxon>Telluria group</taxon>
        <taxon>Pseudoduganella</taxon>
    </lineage>
</organism>
<feature type="transmembrane region" description="Helical" evidence="5">
    <location>
        <begin position="12"/>
        <end position="33"/>
    </location>
</feature>
<dbReference type="PANTHER" id="PTHR43531:SF14">
    <property type="entry name" value="METHYL-ACCEPTING CHEMOTAXIS PROTEIN I-RELATED"/>
    <property type="match status" value="1"/>
</dbReference>
<proteinExistence type="inferred from homology"/>
<dbReference type="Gene3D" id="1.10.287.950">
    <property type="entry name" value="Methyl-accepting chemotaxis protein"/>
    <property type="match status" value="1"/>
</dbReference>
<evidence type="ECO:0000259" key="6">
    <source>
        <dbReference type="PROSITE" id="PS50111"/>
    </source>
</evidence>
<sequence length="527" mass="55204">MRTFRNATIATKLYSAFALALSFTVALALFALVEVGRIDTALNAANTLRRTQLDPLLDAREALAQTGIAARNAYIFEDQASAVRELDILDREKAVYLDALATLEPLLGGDAQFDKVRTGLLQMAKELERPRKYRDAHDMAAYGKFLVDECSPLRRRIVADMGVLLRGLEDRNTAAATAVSAQASNARYWIGALAIGSAVLCLTIGTLIVRGLLRQLGGEPAYAADVARAISRGELHRAVDTGRALDGSLLGAMSTMREELAGIVTQVRTGTDAIASASAEIASGNLDLSNRTETQAAALAQVAASMKQLITSVRTNDGYAQEASTLSQQAASVSLEGGAAVDGIVTTMNLINESSKKIVDIIAVIDGIAFQTNILALNAAVEAARAGEQGRGFAVVASEVRNLAHRSAAAAKEVKALIEDSVSKVGSGTQLVGAAGATMKSVVDGIARVSAIMQDISTVTRTQSADIESVDQAITRLDDMTLQNAALVEEAAAAAQSLRTQADHLAGVVNTFQLEDGAAPARALLAA</sequence>
<dbReference type="GO" id="GO:0007165">
    <property type="term" value="P:signal transduction"/>
    <property type="evidence" value="ECO:0007669"/>
    <property type="project" value="UniProtKB-KW"/>
</dbReference>
<dbReference type="InterPro" id="IPR004089">
    <property type="entry name" value="MCPsignal_dom"/>
</dbReference>
<keyword evidence="5" id="KW-1133">Transmembrane helix</keyword>
<dbReference type="Pfam" id="PF00015">
    <property type="entry name" value="MCPsignal"/>
    <property type="match status" value="1"/>
</dbReference>
<accession>A0A562PVE3</accession>
<keyword evidence="5" id="KW-0812">Transmembrane</keyword>
<dbReference type="GO" id="GO:0004888">
    <property type="term" value="F:transmembrane signaling receptor activity"/>
    <property type="evidence" value="ECO:0007669"/>
    <property type="project" value="InterPro"/>
</dbReference>
<evidence type="ECO:0000313" key="7">
    <source>
        <dbReference type="EMBL" id="QGZ39474.1"/>
    </source>
</evidence>
<dbReference type="GO" id="GO:0006935">
    <property type="term" value="P:chemotaxis"/>
    <property type="evidence" value="ECO:0007669"/>
    <property type="project" value="InterPro"/>
</dbReference>
<dbReference type="EMBL" id="VLKW01000003">
    <property type="protein sequence ID" value="TWI48358.1"/>
    <property type="molecule type" value="Genomic_DNA"/>
</dbReference>
<evidence type="ECO:0000256" key="3">
    <source>
        <dbReference type="ARBA" id="ARBA00029447"/>
    </source>
</evidence>
<comment type="subcellular location">
    <subcellularLocation>
        <location evidence="1">Membrane</location>
    </subcellularLocation>
</comment>
<dbReference type="SUPFAM" id="SSF58104">
    <property type="entry name" value="Methyl-accepting chemotaxis protein (MCP) signaling domain"/>
    <property type="match status" value="1"/>
</dbReference>
<reference evidence="8 9" key="1">
    <citation type="journal article" date="2015" name="Stand. Genomic Sci.">
        <title>Genomic Encyclopedia of Bacterial and Archaeal Type Strains, Phase III: the genomes of soil and plant-associated and newly described type strains.</title>
        <authorList>
            <person name="Whitman W.B."/>
            <person name="Woyke T."/>
            <person name="Klenk H.P."/>
            <person name="Zhou Y."/>
            <person name="Lilburn T.G."/>
            <person name="Beck B.J."/>
            <person name="De Vos P."/>
            <person name="Vandamme P."/>
            <person name="Eisen J.A."/>
            <person name="Garrity G."/>
            <person name="Hugenholtz P."/>
            <person name="Kyrpides N.C."/>
        </authorList>
    </citation>
    <scope>NUCLEOTIDE SEQUENCE [LARGE SCALE GENOMIC DNA]</scope>
    <source>
        <strain evidence="8 9">CGMCC 1.10685</strain>
    </source>
</reference>
<dbReference type="FunFam" id="1.10.287.950:FF:000001">
    <property type="entry name" value="Methyl-accepting chemotaxis sensory transducer"/>
    <property type="match status" value="1"/>
</dbReference>
<name>A0A562PVE3_9BURK</name>
<dbReference type="Proteomes" id="UP000315112">
    <property type="component" value="Unassembled WGS sequence"/>
</dbReference>
<evidence type="ECO:0000313" key="10">
    <source>
        <dbReference type="Proteomes" id="UP000437862"/>
    </source>
</evidence>
<evidence type="ECO:0000256" key="5">
    <source>
        <dbReference type="SAM" id="Phobius"/>
    </source>
</evidence>
<gene>
    <name evidence="7" type="ORF">GO485_10725</name>
    <name evidence="8" type="ORF">IP92_01746</name>
</gene>
<dbReference type="AlphaFoldDB" id="A0A562PVE3"/>
<comment type="similarity">
    <text evidence="3">Belongs to the methyl-accepting chemotaxis (MCP) protein family.</text>
</comment>
<dbReference type="SMART" id="SM00283">
    <property type="entry name" value="MA"/>
    <property type="match status" value="1"/>
</dbReference>
<reference evidence="8" key="2">
    <citation type="submission" date="2019-07" db="EMBL/GenBank/DDBJ databases">
        <authorList>
            <person name="Whitman W."/>
            <person name="Huntemann M."/>
            <person name="Clum A."/>
            <person name="Pillay M."/>
            <person name="Palaniappan K."/>
            <person name="Varghese N."/>
            <person name="Mikhailova N."/>
            <person name="Stamatis D."/>
            <person name="Reddy T."/>
            <person name="Daum C."/>
            <person name="Shapiro N."/>
            <person name="Ivanova N."/>
            <person name="Kyrpides N."/>
            <person name="Woyke T."/>
        </authorList>
    </citation>
    <scope>NUCLEOTIDE SEQUENCE</scope>
    <source>
        <strain evidence="8">CGMCC 1.10685</strain>
    </source>
</reference>
<dbReference type="Proteomes" id="UP000437862">
    <property type="component" value="Chromosome"/>
</dbReference>
<keyword evidence="2" id="KW-0488">Methylation</keyword>
<dbReference type="GO" id="GO:0005886">
    <property type="term" value="C:plasma membrane"/>
    <property type="evidence" value="ECO:0007669"/>
    <property type="project" value="TreeGrafter"/>
</dbReference>
<evidence type="ECO:0000256" key="1">
    <source>
        <dbReference type="ARBA" id="ARBA00004370"/>
    </source>
</evidence>
<dbReference type="PANTHER" id="PTHR43531">
    <property type="entry name" value="PROTEIN ICFG"/>
    <property type="match status" value="1"/>
</dbReference>
<evidence type="ECO:0000313" key="9">
    <source>
        <dbReference type="Proteomes" id="UP000315112"/>
    </source>
</evidence>
<dbReference type="RefSeq" id="WP_158206720.1">
    <property type="nucleotide sequence ID" value="NZ_CP046904.1"/>
</dbReference>
<keyword evidence="10" id="KW-1185">Reference proteome</keyword>